<evidence type="ECO:0000256" key="3">
    <source>
        <dbReference type="ARBA" id="ARBA00023163"/>
    </source>
</evidence>
<feature type="domain" description="IclR-ED" evidence="5">
    <location>
        <begin position="80"/>
        <end position="263"/>
    </location>
</feature>
<sequence length="265" mass="29401">MGKEKNGNGEETDRQSIRSLERGLEVLRCFKPGDRYLGNQELAARTGLPKPTISRLTHTLTKLGYLSYTEKFGKYHLDSAVLALGYSFLANLDVRRVARPYMEGLAEYAQASVTVGVQDRLNMLYVEACRSSATVTLTLGAGSQIPIATTSMGRALLCALPEPERANLMEQIRVRNEADWPRISAGIEQALKDYEHFGFCLSLGDWKKDVHAVATPLVPSDGSRILVFSCVGAAFQLRRHMLEDDIGPRLLNLVTNVKEDLDRLT</sequence>
<dbReference type="Gene3D" id="1.10.10.10">
    <property type="entry name" value="Winged helix-like DNA-binding domain superfamily/Winged helix DNA-binding domain"/>
    <property type="match status" value="1"/>
</dbReference>
<name>A0ABS5SDY2_9BACT</name>
<dbReference type="SMART" id="SM00346">
    <property type="entry name" value="HTH_ICLR"/>
    <property type="match status" value="1"/>
</dbReference>
<reference evidence="6 7" key="1">
    <citation type="submission" date="2021-05" db="EMBL/GenBank/DDBJ databases">
        <title>The draft genome of Geobacter luticola JCM 17780.</title>
        <authorList>
            <person name="Xu Z."/>
            <person name="Masuda Y."/>
            <person name="Itoh H."/>
            <person name="Senoo K."/>
        </authorList>
    </citation>
    <scope>NUCLEOTIDE SEQUENCE [LARGE SCALE GENOMIC DNA]</scope>
    <source>
        <strain evidence="6 7">JCM 17780</strain>
    </source>
</reference>
<dbReference type="SUPFAM" id="SSF46785">
    <property type="entry name" value="Winged helix' DNA-binding domain"/>
    <property type="match status" value="1"/>
</dbReference>
<dbReference type="InterPro" id="IPR029016">
    <property type="entry name" value="GAF-like_dom_sf"/>
</dbReference>
<dbReference type="SUPFAM" id="SSF55781">
    <property type="entry name" value="GAF domain-like"/>
    <property type="match status" value="1"/>
</dbReference>
<dbReference type="Proteomes" id="UP000756860">
    <property type="component" value="Unassembled WGS sequence"/>
</dbReference>
<keyword evidence="3" id="KW-0804">Transcription</keyword>
<feature type="domain" description="HTH iclR-type" evidence="4">
    <location>
        <begin position="17"/>
        <end position="79"/>
    </location>
</feature>
<evidence type="ECO:0000256" key="1">
    <source>
        <dbReference type="ARBA" id="ARBA00023015"/>
    </source>
</evidence>
<dbReference type="Pfam" id="PF09339">
    <property type="entry name" value="HTH_IclR"/>
    <property type="match status" value="1"/>
</dbReference>
<organism evidence="6 7">
    <name type="scientific">Geomobilimonas luticola</name>
    <dbReference type="NCBI Taxonomy" id="1114878"/>
    <lineage>
        <taxon>Bacteria</taxon>
        <taxon>Pseudomonadati</taxon>
        <taxon>Thermodesulfobacteriota</taxon>
        <taxon>Desulfuromonadia</taxon>
        <taxon>Geobacterales</taxon>
        <taxon>Geobacteraceae</taxon>
        <taxon>Geomobilimonas</taxon>
    </lineage>
</organism>
<dbReference type="InterPro" id="IPR014757">
    <property type="entry name" value="Tscrpt_reg_IclR_C"/>
</dbReference>
<evidence type="ECO:0000313" key="7">
    <source>
        <dbReference type="Proteomes" id="UP000756860"/>
    </source>
</evidence>
<dbReference type="RefSeq" id="WP_214175583.1">
    <property type="nucleotide sequence ID" value="NZ_JAHCVK010000004.1"/>
</dbReference>
<dbReference type="PANTHER" id="PTHR30136">
    <property type="entry name" value="HELIX-TURN-HELIX TRANSCRIPTIONAL REGULATOR, ICLR FAMILY"/>
    <property type="match status" value="1"/>
</dbReference>
<dbReference type="InterPro" id="IPR036388">
    <property type="entry name" value="WH-like_DNA-bd_sf"/>
</dbReference>
<accession>A0ABS5SDY2</accession>
<dbReference type="InterPro" id="IPR036390">
    <property type="entry name" value="WH_DNA-bd_sf"/>
</dbReference>
<keyword evidence="2" id="KW-0238">DNA-binding</keyword>
<dbReference type="PROSITE" id="PS51077">
    <property type="entry name" value="HTH_ICLR"/>
    <property type="match status" value="1"/>
</dbReference>
<evidence type="ECO:0000259" key="5">
    <source>
        <dbReference type="PROSITE" id="PS51078"/>
    </source>
</evidence>
<evidence type="ECO:0000256" key="2">
    <source>
        <dbReference type="ARBA" id="ARBA00023125"/>
    </source>
</evidence>
<dbReference type="Pfam" id="PF01614">
    <property type="entry name" value="IclR_C"/>
    <property type="match status" value="1"/>
</dbReference>
<evidence type="ECO:0000259" key="4">
    <source>
        <dbReference type="PROSITE" id="PS51077"/>
    </source>
</evidence>
<keyword evidence="1" id="KW-0805">Transcription regulation</keyword>
<protein>
    <submittedName>
        <fullName evidence="6">IclR family transcriptional regulator</fullName>
    </submittedName>
</protein>
<evidence type="ECO:0000313" key="6">
    <source>
        <dbReference type="EMBL" id="MBT0653583.1"/>
    </source>
</evidence>
<proteinExistence type="predicted"/>
<dbReference type="PROSITE" id="PS51078">
    <property type="entry name" value="ICLR_ED"/>
    <property type="match status" value="1"/>
</dbReference>
<gene>
    <name evidence="6" type="ORF">KI810_10990</name>
</gene>
<comment type="caution">
    <text evidence="6">The sequence shown here is derived from an EMBL/GenBank/DDBJ whole genome shotgun (WGS) entry which is preliminary data.</text>
</comment>
<dbReference type="PANTHER" id="PTHR30136:SF33">
    <property type="entry name" value="TRANSCRIPTIONAL REGULATORY PROTEIN"/>
    <property type="match status" value="1"/>
</dbReference>
<dbReference type="Gene3D" id="3.30.450.40">
    <property type="match status" value="1"/>
</dbReference>
<dbReference type="InterPro" id="IPR005471">
    <property type="entry name" value="Tscrpt_reg_IclR_N"/>
</dbReference>
<dbReference type="EMBL" id="JAHCVK010000004">
    <property type="protein sequence ID" value="MBT0653583.1"/>
    <property type="molecule type" value="Genomic_DNA"/>
</dbReference>
<dbReference type="InterPro" id="IPR050707">
    <property type="entry name" value="HTH_MetabolicPath_Reg"/>
</dbReference>
<keyword evidence="7" id="KW-1185">Reference proteome</keyword>